<dbReference type="AlphaFoldDB" id="A0A2W7RF74"/>
<reference evidence="1 3" key="1">
    <citation type="submission" date="2018-06" db="EMBL/GenBank/DDBJ databases">
        <title>Genomic Encyclopedia of Archaeal and Bacterial Type Strains, Phase II (KMG-II): from individual species to whole genera.</title>
        <authorList>
            <person name="Goeker M."/>
        </authorList>
    </citation>
    <scope>NUCLEOTIDE SEQUENCE [LARGE SCALE GENOMIC DNA]</scope>
    <source>
        <strain evidence="1 3">DSM 22686</strain>
    </source>
</reference>
<dbReference type="Proteomes" id="UP000321927">
    <property type="component" value="Unassembled WGS sequence"/>
</dbReference>
<organism evidence="1 3">
    <name type="scientific">Algoriphagus ratkowskyi</name>
    <dbReference type="NCBI Taxonomy" id="57028"/>
    <lineage>
        <taxon>Bacteria</taxon>
        <taxon>Pseudomonadati</taxon>
        <taxon>Bacteroidota</taxon>
        <taxon>Cytophagia</taxon>
        <taxon>Cytophagales</taxon>
        <taxon>Cyclobacteriaceae</taxon>
        <taxon>Algoriphagus</taxon>
    </lineage>
</organism>
<comment type="caution">
    <text evidence="1">The sequence shown here is derived from an EMBL/GenBank/DDBJ whole genome shotgun (WGS) entry which is preliminary data.</text>
</comment>
<dbReference type="EMBL" id="QKZU01000006">
    <property type="protein sequence ID" value="PZX57776.1"/>
    <property type="molecule type" value="Genomic_DNA"/>
</dbReference>
<gene>
    <name evidence="2" type="ORF">ESW18_05860</name>
    <name evidence="1" type="ORF">LV84_01905</name>
</gene>
<reference evidence="2 4" key="2">
    <citation type="submission" date="2019-08" db="EMBL/GenBank/DDBJ databases">
        <title>Genome of Algoriphagus ratkowskyi IC026.</title>
        <authorList>
            <person name="Bowman J.P."/>
        </authorList>
    </citation>
    <scope>NUCLEOTIDE SEQUENCE [LARGE SCALE GENOMIC DNA]</scope>
    <source>
        <strain evidence="2 4">IC026</strain>
    </source>
</reference>
<keyword evidence="4" id="KW-1185">Reference proteome</keyword>
<dbReference type="Proteomes" id="UP000249115">
    <property type="component" value="Unassembled WGS sequence"/>
</dbReference>
<evidence type="ECO:0000313" key="4">
    <source>
        <dbReference type="Proteomes" id="UP000321927"/>
    </source>
</evidence>
<sequence>MKILIFTINPLHNAPRVIREIDALKNNFEIIATGITPPHDKNIEYIDAEKFVLSSFEYTLGKIFRVLSLGRVFKGRYPSIQSKIDRLIRETNPDIVIVHPGAYLSYFSKANRQYKLVFNAHEFHPKEFESDQRWKSTWGKIHDHIYRTHLPKIDLLINVCEGIGQECKTAYGRDSIIIPNAGPYYPNLKPKLRSDGKIRMIHHGVAIKERSLENMIELAGRLEVNYELDMMLVYQDQAYFDKLTALASNYTNVRIIPPVAFDDIVSSISEYDIGLFLLPPANFNYLHALPNKFFEFIQARLAIAVGPSPEMANVVKEYELGIVSSDFSVESMHSLLSKLSHDEINTFKRNSNQAAMELNAEQYNSLLLSSIQSLNN</sequence>
<dbReference type="EMBL" id="VORV01000003">
    <property type="protein sequence ID" value="TXD79040.1"/>
    <property type="molecule type" value="Genomic_DNA"/>
</dbReference>
<accession>A0A2W7RF74</accession>
<keyword evidence="1" id="KW-0808">Transferase</keyword>
<evidence type="ECO:0000313" key="1">
    <source>
        <dbReference type="EMBL" id="PZX57776.1"/>
    </source>
</evidence>
<evidence type="ECO:0000313" key="2">
    <source>
        <dbReference type="EMBL" id="TXD79040.1"/>
    </source>
</evidence>
<dbReference type="OrthoDB" id="9813214at2"/>
<dbReference type="GO" id="GO:0016740">
    <property type="term" value="F:transferase activity"/>
    <property type="evidence" value="ECO:0007669"/>
    <property type="project" value="UniProtKB-KW"/>
</dbReference>
<dbReference type="SUPFAM" id="SSF53756">
    <property type="entry name" value="UDP-Glycosyltransferase/glycogen phosphorylase"/>
    <property type="match status" value="1"/>
</dbReference>
<protein>
    <submittedName>
        <fullName evidence="1">Glycosyl transferase family 4</fullName>
    </submittedName>
    <submittedName>
        <fullName evidence="2">Glycosyltransferase family 4 protein</fullName>
    </submittedName>
</protein>
<name>A0A2W7RF74_9BACT</name>
<evidence type="ECO:0000313" key="3">
    <source>
        <dbReference type="Proteomes" id="UP000249115"/>
    </source>
</evidence>
<proteinExistence type="predicted"/>
<dbReference type="Gene3D" id="3.40.50.2000">
    <property type="entry name" value="Glycogen Phosphorylase B"/>
    <property type="match status" value="2"/>
</dbReference>
<dbReference type="RefSeq" id="WP_086498356.1">
    <property type="nucleotide sequence ID" value="NZ_MSSV01000002.1"/>
</dbReference>